<evidence type="ECO:0000313" key="8">
    <source>
        <dbReference type="EMBL" id="KAF5898312.1"/>
    </source>
</evidence>
<proteinExistence type="inferred from homology"/>
<keyword evidence="9" id="KW-1185">Reference proteome</keyword>
<keyword evidence="6 7" id="KW-0472">Membrane</keyword>
<organism evidence="8 9">
    <name type="scientific">Clarias magur</name>
    <name type="common">Asian catfish</name>
    <name type="synonym">Macropteronotus magur</name>
    <dbReference type="NCBI Taxonomy" id="1594786"/>
    <lineage>
        <taxon>Eukaryota</taxon>
        <taxon>Metazoa</taxon>
        <taxon>Chordata</taxon>
        <taxon>Craniata</taxon>
        <taxon>Vertebrata</taxon>
        <taxon>Euteleostomi</taxon>
        <taxon>Actinopterygii</taxon>
        <taxon>Neopterygii</taxon>
        <taxon>Teleostei</taxon>
        <taxon>Ostariophysi</taxon>
        <taxon>Siluriformes</taxon>
        <taxon>Clariidae</taxon>
        <taxon>Clarias</taxon>
    </lineage>
</organism>
<evidence type="ECO:0000256" key="3">
    <source>
        <dbReference type="ARBA" id="ARBA00022448"/>
    </source>
</evidence>
<dbReference type="OrthoDB" id="8430468at2759"/>
<comment type="subcellular location">
    <subcellularLocation>
        <location evidence="1">Membrane</location>
        <topology evidence="1">Single-pass membrane protein</topology>
    </subcellularLocation>
</comment>
<accession>A0A8J4UM23</accession>
<dbReference type="GO" id="GO:0006811">
    <property type="term" value="P:monoatomic ion transport"/>
    <property type="evidence" value="ECO:0007669"/>
    <property type="project" value="UniProtKB-KW"/>
</dbReference>
<dbReference type="AlphaFoldDB" id="A0A8J4UM23"/>
<dbReference type="Proteomes" id="UP000727407">
    <property type="component" value="Unassembled WGS sequence"/>
</dbReference>
<evidence type="ECO:0000256" key="1">
    <source>
        <dbReference type="ARBA" id="ARBA00004167"/>
    </source>
</evidence>
<keyword evidence="7" id="KW-1133">Transmembrane helix</keyword>
<sequence>RQDRGKMTRFALLVLLTDPFVYNYDRLRIGGIIFTVLLVIGAIIVLFYDKCGRK</sequence>
<evidence type="ECO:0000256" key="2">
    <source>
        <dbReference type="ARBA" id="ARBA00005948"/>
    </source>
</evidence>
<dbReference type="GO" id="GO:0016020">
    <property type="term" value="C:membrane"/>
    <property type="evidence" value="ECO:0007669"/>
    <property type="project" value="UniProtKB-SubCell"/>
</dbReference>
<name>A0A8J4UM23_CLAMG</name>
<dbReference type="PROSITE" id="PS01310">
    <property type="entry name" value="FXYD"/>
    <property type="match status" value="1"/>
</dbReference>
<gene>
    <name evidence="8" type="ORF">DAT39_011986</name>
</gene>
<dbReference type="Gene3D" id="1.20.5.780">
    <property type="entry name" value="Single helix bin"/>
    <property type="match status" value="1"/>
</dbReference>
<evidence type="ECO:0000256" key="6">
    <source>
        <dbReference type="ARBA" id="ARBA00023136"/>
    </source>
</evidence>
<dbReference type="GO" id="GO:0043269">
    <property type="term" value="P:regulation of monoatomic ion transport"/>
    <property type="evidence" value="ECO:0007669"/>
    <property type="project" value="InterPro"/>
</dbReference>
<evidence type="ECO:0000313" key="9">
    <source>
        <dbReference type="Proteomes" id="UP000727407"/>
    </source>
</evidence>
<feature type="non-terminal residue" evidence="8">
    <location>
        <position position="54"/>
    </location>
</feature>
<dbReference type="GO" id="GO:0099106">
    <property type="term" value="F:ion channel regulator activity"/>
    <property type="evidence" value="ECO:0007669"/>
    <property type="project" value="InterPro"/>
</dbReference>
<feature type="transmembrane region" description="Helical" evidence="7">
    <location>
        <begin position="30"/>
        <end position="48"/>
    </location>
</feature>
<dbReference type="InterPro" id="IPR047297">
    <property type="entry name" value="FXYD_motif"/>
</dbReference>
<reference evidence="8" key="1">
    <citation type="submission" date="2020-07" db="EMBL/GenBank/DDBJ databases">
        <title>Clarias magur genome sequencing, assembly and annotation.</title>
        <authorList>
            <person name="Kushwaha B."/>
            <person name="Kumar R."/>
            <person name="Das P."/>
            <person name="Joshi C.G."/>
            <person name="Kumar D."/>
            <person name="Nagpure N.S."/>
            <person name="Pandey M."/>
            <person name="Agarwal S."/>
            <person name="Srivastava S."/>
            <person name="Singh M."/>
            <person name="Sahoo L."/>
            <person name="Jayasankar P."/>
            <person name="Meher P.K."/>
            <person name="Koringa P.G."/>
            <person name="Iquebal M.A."/>
            <person name="Das S.P."/>
            <person name="Bit A."/>
            <person name="Patnaik S."/>
            <person name="Patel N."/>
            <person name="Shah T.M."/>
            <person name="Hinsu A."/>
            <person name="Jena J.K."/>
        </authorList>
    </citation>
    <scope>NUCLEOTIDE SEQUENCE</scope>
    <source>
        <strain evidence="8">CIFAMagur01</strain>
        <tissue evidence="8">Testis</tissue>
    </source>
</reference>
<comment type="caution">
    <text evidence="8">The sequence shown here is derived from an EMBL/GenBank/DDBJ whole genome shotgun (WGS) entry which is preliminary data.</text>
</comment>
<keyword evidence="4 7" id="KW-0812">Transmembrane</keyword>
<dbReference type="Pfam" id="PF02038">
    <property type="entry name" value="ATP1G1_PLM_MAT8"/>
    <property type="match status" value="1"/>
</dbReference>
<evidence type="ECO:0000256" key="7">
    <source>
        <dbReference type="RuleBase" id="RU364131"/>
    </source>
</evidence>
<comment type="similarity">
    <text evidence="2 7">Belongs to the FXYD family.</text>
</comment>
<dbReference type="EMBL" id="QNUK01000204">
    <property type="protein sequence ID" value="KAF5898312.1"/>
    <property type="molecule type" value="Genomic_DNA"/>
</dbReference>
<keyword evidence="5 7" id="KW-0406">Ion transport</keyword>
<dbReference type="InterPro" id="IPR000272">
    <property type="entry name" value="Ion-transport_regulator_FXYD"/>
</dbReference>
<evidence type="ECO:0000256" key="5">
    <source>
        <dbReference type="ARBA" id="ARBA00023065"/>
    </source>
</evidence>
<keyword evidence="3 7" id="KW-0813">Transport</keyword>
<feature type="non-terminal residue" evidence="8">
    <location>
        <position position="1"/>
    </location>
</feature>
<protein>
    <recommendedName>
        <fullName evidence="7">FXYD domain-containing ion transport regulator</fullName>
    </recommendedName>
</protein>
<evidence type="ECO:0000256" key="4">
    <source>
        <dbReference type="ARBA" id="ARBA00022692"/>
    </source>
</evidence>